<evidence type="ECO:0000256" key="1">
    <source>
        <dbReference type="SAM" id="MobiDB-lite"/>
    </source>
</evidence>
<accession>A0A9J7L9W2</accession>
<protein>
    <submittedName>
        <fullName evidence="3">UHRF1-binding protein 1-like isoform X2</fullName>
    </submittedName>
</protein>
<evidence type="ECO:0000313" key="3">
    <source>
        <dbReference type="RefSeq" id="XP_035678686.1"/>
    </source>
</evidence>
<feature type="region of interest" description="Disordered" evidence="1">
    <location>
        <begin position="184"/>
        <end position="205"/>
    </location>
</feature>
<name>A0A9J7L9W2_BRAFL</name>
<sequence length="205" mass="22862">MSTLTGVASLIEDEILTTPMPMRVDFVDSQLSLVDDGPPLNPGSPGTVPLDIHVDRATVVRREDGIFHLTCLAPSPRPDVGLSVRPTEYTQAGAGRSGLQAGGSGVTQISALKEENEQLQREVARLREQQKASMTSQLLSENLCLQGEKQQLREELVDTQHALQEAEQERTTLLRTLEHVQKEMLESDREKNFLRDQLERRSPRK</sequence>
<proteinExistence type="predicted"/>
<gene>
    <name evidence="3" type="primary">LOC118417284</name>
</gene>
<dbReference type="InterPro" id="IPR026728">
    <property type="entry name" value="BLTP3A/B"/>
</dbReference>
<reference evidence="3" key="2">
    <citation type="submission" date="2025-08" db="UniProtKB">
        <authorList>
            <consortium name="RefSeq"/>
        </authorList>
    </citation>
    <scope>IDENTIFICATION</scope>
    <source>
        <strain evidence="3">S238N-H82</strain>
        <tissue evidence="3">Testes</tissue>
    </source>
</reference>
<organism evidence="2 3">
    <name type="scientific">Branchiostoma floridae</name>
    <name type="common">Florida lancelet</name>
    <name type="synonym">Amphioxus</name>
    <dbReference type="NCBI Taxonomy" id="7739"/>
    <lineage>
        <taxon>Eukaryota</taxon>
        <taxon>Metazoa</taxon>
        <taxon>Chordata</taxon>
        <taxon>Cephalochordata</taxon>
        <taxon>Leptocardii</taxon>
        <taxon>Amphioxiformes</taxon>
        <taxon>Branchiostomatidae</taxon>
        <taxon>Branchiostoma</taxon>
    </lineage>
</organism>
<reference evidence="2" key="1">
    <citation type="journal article" date="2020" name="Nat. Ecol. Evol.">
        <title>Deeply conserved synteny resolves early events in vertebrate evolution.</title>
        <authorList>
            <person name="Simakov O."/>
            <person name="Marletaz F."/>
            <person name="Yue J.X."/>
            <person name="O'Connell B."/>
            <person name="Jenkins J."/>
            <person name="Brandt A."/>
            <person name="Calef R."/>
            <person name="Tung C.H."/>
            <person name="Huang T.K."/>
            <person name="Schmutz J."/>
            <person name="Satoh N."/>
            <person name="Yu J.K."/>
            <person name="Putnam N.H."/>
            <person name="Green R.E."/>
            <person name="Rokhsar D.S."/>
        </authorList>
    </citation>
    <scope>NUCLEOTIDE SEQUENCE [LARGE SCALE GENOMIC DNA]</scope>
    <source>
        <strain evidence="2">S238N-H82</strain>
    </source>
</reference>
<keyword evidence="2" id="KW-1185">Reference proteome</keyword>
<dbReference type="PANTHER" id="PTHR22774">
    <property type="entry name" value="CHOREIN N-TERMINAL DOMAIN-CONTAINING PROTEIN"/>
    <property type="match status" value="1"/>
</dbReference>
<dbReference type="GeneID" id="118417284"/>
<dbReference type="PANTHER" id="PTHR22774:SF11">
    <property type="entry name" value="CHOREIN N-TERMINAL DOMAIN-CONTAINING PROTEIN"/>
    <property type="match status" value="1"/>
</dbReference>
<dbReference type="AlphaFoldDB" id="A0A9J7L9W2"/>
<evidence type="ECO:0000313" key="2">
    <source>
        <dbReference type="Proteomes" id="UP000001554"/>
    </source>
</evidence>
<dbReference type="Pfam" id="PF24917">
    <property type="entry name" value="BLTP3A_B"/>
    <property type="match status" value="1"/>
</dbReference>
<dbReference type="Proteomes" id="UP000001554">
    <property type="component" value="Chromosome 6"/>
</dbReference>
<dbReference type="RefSeq" id="XP_035678686.1">
    <property type="nucleotide sequence ID" value="XM_035822793.1"/>
</dbReference>